<feature type="non-terminal residue" evidence="2">
    <location>
        <position position="93"/>
    </location>
</feature>
<gene>
    <name evidence="2" type="ORF">EVOR1521_LOCUS27818</name>
</gene>
<dbReference type="EMBL" id="CAUJNA010003595">
    <property type="protein sequence ID" value="CAJ1405662.1"/>
    <property type="molecule type" value="Genomic_DNA"/>
</dbReference>
<feature type="transmembrane region" description="Helical" evidence="1">
    <location>
        <begin position="15"/>
        <end position="34"/>
    </location>
</feature>
<keyword evidence="1" id="KW-1133">Transmembrane helix</keyword>
<accession>A0AA36JG90</accession>
<comment type="caution">
    <text evidence="2">The sequence shown here is derived from an EMBL/GenBank/DDBJ whole genome shotgun (WGS) entry which is preliminary data.</text>
</comment>
<evidence type="ECO:0000313" key="3">
    <source>
        <dbReference type="Proteomes" id="UP001178507"/>
    </source>
</evidence>
<evidence type="ECO:0000256" key="1">
    <source>
        <dbReference type="SAM" id="Phobius"/>
    </source>
</evidence>
<dbReference type="Proteomes" id="UP001178507">
    <property type="component" value="Unassembled WGS sequence"/>
</dbReference>
<dbReference type="AlphaFoldDB" id="A0AA36JG90"/>
<keyword evidence="1" id="KW-0812">Transmembrane</keyword>
<proteinExistence type="predicted"/>
<keyword evidence="3" id="KW-1185">Reference proteome</keyword>
<evidence type="ECO:0000313" key="2">
    <source>
        <dbReference type="EMBL" id="CAJ1405662.1"/>
    </source>
</evidence>
<name>A0AA36JG90_9DINO</name>
<sequence>ELHQMRLHGELATAIRIHVVRLTIAFGVSVLLYFRILTAMAEYQGILEDEDLVQVVFLHSRLQALLYEEEMEVVDQYVACSVQNCLGETQWRS</sequence>
<organism evidence="2 3">
    <name type="scientific">Effrenium voratum</name>
    <dbReference type="NCBI Taxonomy" id="2562239"/>
    <lineage>
        <taxon>Eukaryota</taxon>
        <taxon>Sar</taxon>
        <taxon>Alveolata</taxon>
        <taxon>Dinophyceae</taxon>
        <taxon>Suessiales</taxon>
        <taxon>Symbiodiniaceae</taxon>
        <taxon>Effrenium</taxon>
    </lineage>
</organism>
<keyword evidence="1" id="KW-0472">Membrane</keyword>
<reference evidence="2" key="1">
    <citation type="submission" date="2023-08" db="EMBL/GenBank/DDBJ databases">
        <authorList>
            <person name="Chen Y."/>
            <person name="Shah S."/>
            <person name="Dougan E. K."/>
            <person name="Thang M."/>
            <person name="Chan C."/>
        </authorList>
    </citation>
    <scope>NUCLEOTIDE SEQUENCE</scope>
</reference>
<protein>
    <submittedName>
        <fullName evidence="2">Uncharacterized protein</fullName>
    </submittedName>
</protein>